<evidence type="ECO:0000313" key="12">
    <source>
        <dbReference type="EMBL" id="GIH38542.1"/>
    </source>
</evidence>
<evidence type="ECO:0000256" key="1">
    <source>
        <dbReference type="ARBA" id="ARBA00000085"/>
    </source>
</evidence>
<dbReference type="Gene3D" id="3.30.565.10">
    <property type="entry name" value="Histidine kinase-like ATPase, C-terminal domain"/>
    <property type="match status" value="1"/>
</dbReference>
<evidence type="ECO:0000256" key="5">
    <source>
        <dbReference type="ARBA" id="ARBA00022741"/>
    </source>
</evidence>
<dbReference type="EMBL" id="BOOC01000004">
    <property type="protein sequence ID" value="GIH38542.1"/>
    <property type="molecule type" value="Genomic_DNA"/>
</dbReference>
<sequence>MGEKGARLAPWRRGAIVDVLLALAVLAFTIPFTLTGRSFSLVSAPQWLQLAAGAATAVAMLGRRWSAWPMVVGAVVCAVLTGQLVPLTLAAYSMTAESRVRHWPWVVGAMTLAYMAVDYAEPSTDQFVHLVAVRGLTLVCLPALVGTWVRDYQRMIGELREGVRVREERAAAQERRRIAAELHDTVTHAVTVMVLNAGLIQDTEDLGDIRKLARSIEDKGVRALTELRELLTALRRRDLPPSAEGVEGIPQLVEESRATGLRVALHLDVPVEEMSREAGHVCYRVVQEGLNNVRKHAPGADVQVACEAHGNAVNLSVVNSGGARPARRGFEAPRESGYGLAGLRERLTLIGGRLCYGPTPEGGFSLTARVPFHPPDIES</sequence>
<keyword evidence="6 12" id="KW-0418">Kinase</keyword>
<gene>
    <name evidence="12" type="ORF">Mco01_15420</name>
</gene>
<dbReference type="Pfam" id="PF02518">
    <property type="entry name" value="HATPase_c"/>
    <property type="match status" value="1"/>
</dbReference>
<evidence type="ECO:0000256" key="9">
    <source>
        <dbReference type="SAM" id="Phobius"/>
    </source>
</evidence>
<feature type="domain" description="Signal transduction histidine kinase subgroup 3 dimerisation and phosphoacceptor" evidence="11">
    <location>
        <begin position="174"/>
        <end position="238"/>
    </location>
</feature>
<dbReference type="Gene3D" id="1.20.5.1930">
    <property type="match status" value="1"/>
</dbReference>
<evidence type="ECO:0000256" key="8">
    <source>
        <dbReference type="ARBA" id="ARBA00023012"/>
    </source>
</evidence>
<keyword evidence="7" id="KW-0067">ATP-binding</keyword>
<dbReference type="InterPro" id="IPR011712">
    <property type="entry name" value="Sig_transdc_His_kin_sub3_dim/P"/>
</dbReference>
<accession>A0ABQ4FUR5</accession>
<name>A0ABQ4FUR5_9ACTN</name>
<dbReference type="InterPro" id="IPR050482">
    <property type="entry name" value="Sensor_HK_TwoCompSys"/>
</dbReference>
<evidence type="ECO:0000259" key="11">
    <source>
        <dbReference type="Pfam" id="PF07730"/>
    </source>
</evidence>
<keyword evidence="3" id="KW-0597">Phosphoprotein</keyword>
<keyword evidence="9" id="KW-1133">Transmembrane helix</keyword>
<evidence type="ECO:0000256" key="4">
    <source>
        <dbReference type="ARBA" id="ARBA00022679"/>
    </source>
</evidence>
<keyword evidence="9" id="KW-0472">Membrane</keyword>
<evidence type="ECO:0000256" key="6">
    <source>
        <dbReference type="ARBA" id="ARBA00022777"/>
    </source>
</evidence>
<keyword evidence="5" id="KW-0547">Nucleotide-binding</keyword>
<keyword evidence="4" id="KW-0808">Transferase</keyword>
<dbReference type="Proteomes" id="UP000603904">
    <property type="component" value="Unassembled WGS sequence"/>
</dbReference>
<dbReference type="SUPFAM" id="SSF55874">
    <property type="entry name" value="ATPase domain of HSP90 chaperone/DNA topoisomerase II/histidine kinase"/>
    <property type="match status" value="1"/>
</dbReference>
<evidence type="ECO:0000313" key="13">
    <source>
        <dbReference type="Proteomes" id="UP000603904"/>
    </source>
</evidence>
<reference evidence="12 13" key="1">
    <citation type="submission" date="2021-01" db="EMBL/GenBank/DDBJ databases">
        <title>Whole genome shotgun sequence of Microbispora corallina NBRC 16416.</title>
        <authorList>
            <person name="Komaki H."/>
            <person name="Tamura T."/>
        </authorList>
    </citation>
    <scope>NUCLEOTIDE SEQUENCE [LARGE SCALE GENOMIC DNA]</scope>
    <source>
        <strain evidence="12 13">NBRC 16416</strain>
    </source>
</reference>
<dbReference type="GO" id="GO:0016301">
    <property type="term" value="F:kinase activity"/>
    <property type="evidence" value="ECO:0007669"/>
    <property type="project" value="UniProtKB-KW"/>
</dbReference>
<dbReference type="Pfam" id="PF07730">
    <property type="entry name" value="HisKA_3"/>
    <property type="match status" value="1"/>
</dbReference>
<dbReference type="PANTHER" id="PTHR24421">
    <property type="entry name" value="NITRATE/NITRITE SENSOR PROTEIN NARX-RELATED"/>
    <property type="match status" value="1"/>
</dbReference>
<evidence type="ECO:0000256" key="2">
    <source>
        <dbReference type="ARBA" id="ARBA00012438"/>
    </source>
</evidence>
<evidence type="ECO:0000256" key="7">
    <source>
        <dbReference type="ARBA" id="ARBA00022840"/>
    </source>
</evidence>
<comment type="catalytic activity">
    <reaction evidence="1">
        <text>ATP + protein L-histidine = ADP + protein N-phospho-L-histidine.</text>
        <dbReference type="EC" id="2.7.13.3"/>
    </reaction>
</comment>
<evidence type="ECO:0000259" key="10">
    <source>
        <dbReference type="Pfam" id="PF02518"/>
    </source>
</evidence>
<feature type="domain" description="Histidine kinase/HSP90-like ATPase" evidence="10">
    <location>
        <begin position="283"/>
        <end position="373"/>
    </location>
</feature>
<organism evidence="12 13">
    <name type="scientific">Microbispora corallina</name>
    <dbReference type="NCBI Taxonomy" id="83302"/>
    <lineage>
        <taxon>Bacteria</taxon>
        <taxon>Bacillati</taxon>
        <taxon>Actinomycetota</taxon>
        <taxon>Actinomycetes</taxon>
        <taxon>Streptosporangiales</taxon>
        <taxon>Streptosporangiaceae</taxon>
        <taxon>Microbispora</taxon>
    </lineage>
</organism>
<comment type="caution">
    <text evidence="12">The sequence shown here is derived from an EMBL/GenBank/DDBJ whole genome shotgun (WGS) entry which is preliminary data.</text>
</comment>
<feature type="transmembrane region" description="Helical" evidence="9">
    <location>
        <begin position="15"/>
        <end position="35"/>
    </location>
</feature>
<proteinExistence type="predicted"/>
<dbReference type="EC" id="2.7.13.3" evidence="2"/>
<feature type="transmembrane region" description="Helical" evidence="9">
    <location>
        <begin position="126"/>
        <end position="149"/>
    </location>
</feature>
<keyword evidence="13" id="KW-1185">Reference proteome</keyword>
<evidence type="ECO:0000256" key="3">
    <source>
        <dbReference type="ARBA" id="ARBA00022553"/>
    </source>
</evidence>
<feature type="transmembrane region" description="Helical" evidence="9">
    <location>
        <begin position="71"/>
        <end position="91"/>
    </location>
</feature>
<protein>
    <recommendedName>
        <fullName evidence="2">histidine kinase</fullName>
        <ecNumber evidence="2">2.7.13.3</ecNumber>
    </recommendedName>
</protein>
<feature type="transmembrane region" description="Helical" evidence="9">
    <location>
        <begin position="103"/>
        <end position="120"/>
    </location>
</feature>
<dbReference type="CDD" id="cd16917">
    <property type="entry name" value="HATPase_UhpB-NarQ-NarX-like"/>
    <property type="match status" value="1"/>
</dbReference>
<keyword evidence="8" id="KW-0902">Two-component regulatory system</keyword>
<dbReference type="InterPro" id="IPR003594">
    <property type="entry name" value="HATPase_dom"/>
</dbReference>
<dbReference type="InterPro" id="IPR036890">
    <property type="entry name" value="HATPase_C_sf"/>
</dbReference>
<dbReference type="RefSeq" id="WP_204056179.1">
    <property type="nucleotide sequence ID" value="NZ_BAAAGP010000046.1"/>
</dbReference>
<keyword evidence="9" id="KW-0812">Transmembrane</keyword>
<dbReference type="PANTHER" id="PTHR24421:SF10">
    <property type="entry name" value="NITRATE_NITRITE SENSOR PROTEIN NARQ"/>
    <property type="match status" value="1"/>
</dbReference>